<sequence>MLNNQPPTAAFADTKPHYNILDGLRGVAAITVVCFHIFEAFATSHLDQRINHGYLAVDFFFILSGFVMGYAYSDRWGTMTTKDFIKRRIIRLHPMVVMGAIIGGILFYTQVCAVWDVSKVSAISLFGATLLNALLIPATPGTEVRGLGEMFPLNGPSWSLFFEYIGSILYALIIRRFSTKALLALVIAAGLGLGAFAIFGPYGDICAGFSLTGIEFTAGFLRFMFSFSAGLLLFRVFKPLKIKGAFWICGIILVTLLAIPRIGGAEHLWMNGLYDTVCCVVFFPLLVWFGASEKSTSQLTNRICKFLGDLSYPLYMVHYPFIYLYYAWVKNGNLTFQQSFPGAAAVVIGSIILAYICLKFYDIPVRKYLTAKFLKSKSSIKISN</sequence>
<feature type="transmembrane region" description="Helical" evidence="1">
    <location>
        <begin position="92"/>
        <end position="108"/>
    </location>
</feature>
<proteinExistence type="predicted"/>
<dbReference type="Pfam" id="PF01757">
    <property type="entry name" value="Acyl_transf_3"/>
    <property type="match status" value="1"/>
</dbReference>
<gene>
    <name evidence="3" type="ORF">BB021_06575</name>
</gene>
<name>A0ABX3N9T3_9FLAO</name>
<feature type="transmembrane region" description="Helical" evidence="1">
    <location>
        <begin position="219"/>
        <end position="237"/>
    </location>
</feature>
<feature type="transmembrane region" description="Helical" evidence="1">
    <location>
        <begin position="23"/>
        <end position="42"/>
    </location>
</feature>
<keyword evidence="1" id="KW-0472">Membrane</keyword>
<dbReference type="PANTHER" id="PTHR23028:SF134">
    <property type="entry name" value="PUTATIVE (AFU_ORTHOLOGUE AFUA_4G08520)-RELATED"/>
    <property type="match status" value="1"/>
</dbReference>
<dbReference type="EMBL" id="MBDS01000014">
    <property type="protein sequence ID" value="OPB89333.1"/>
    <property type="molecule type" value="Genomic_DNA"/>
</dbReference>
<feature type="transmembrane region" description="Helical" evidence="1">
    <location>
        <begin position="244"/>
        <end position="262"/>
    </location>
</feature>
<feature type="transmembrane region" description="Helical" evidence="1">
    <location>
        <begin position="310"/>
        <end position="328"/>
    </location>
</feature>
<dbReference type="Proteomes" id="UP000190016">
    <property type="component" value="Unassembled WGS sequence"/>
</dbReference>
<accession>A0ABX3N9T3</accession>
<protein>
    <submittedName>
        <fullName evidence="3">Acyltransferase</fullName>
    </submittedName>
</protein>
<dbReference type="InterPro" id="IPR050879">
    <property type="entry name" value="Acyltransferase_3"/>
</dbReference>
<evidence type="ECO:0000256" key="1">
    <source>
        <dbReference type="SAM" id="Phobius"/>
    </source>
</evidence>
<feature type="transmembrane region" description="Helical" evidence="1">
    <location>
        <begin position="181"/>
        <end position="199"/>
    </location>
</feature>
<organism evidence="3 4">
    <name type="scientific">Elizabethkingia ursingii</name>
    <dbReference type="NCBI Taxonomy" id="1756150"/>
    <lineage>
        <taxon>Bacteria</taxon>
        <taxon>Pseudomonadati</taxon>
        <taxon>Bacteroidota</taxon>
        <taxon>Flavobacteriia</taxon>
        <taxon>Flavobacteriales</taxon>
        <taxon>Weeksellaceae</taxon>
        <taxon>Elizabethkingia</taxon>
    </lineage>
</organism>
<feature type="transmembrane region" description="Helical" evidence="1">
    <location>
        <begin position="54"/>
        <end position="72"/>
    </location>
</feature>
<reference evidence="3 4" key="1">
    <citation type="submission" date="2016-07" db="EMBL/GenBank/DDBJ databases">
        <title>Revisiting the Taxonomy of the Elizabethkingia Genus based on Whole-Genome Sequencing, Optical Mapping, and MALDI-TOF.</title>
        <authorList>
            <person name="Nicholson A.C."/>
        </authorList>
    </citation>
    <scope>NUCLEOTIDE SEQUENCE [LARGE SCALE GENOMIC DNA]</scope>
    <source>
        <strain evidence="3 4">C1558</strain>
    </source>
</reference>
<evidence type="ECO:0000313" key="3">
    <source>
        <dbReference type="EMBL" id="OPB89333.1"/>
    </source>
</evidence>
<feature type="transmembrane region" description="Helical" evidence="1">
    <location>
        <begin position="158"/>
        <end position="174"/>
    </location>
</feature>
<dbReference type="GO" id="GO:0016746">
    <property type="term" value="F:acyltransferase activity"/>
    <property type="evidence" value="ECO:0007669"/>
    <property type="project" value="UniProtKB-KW"/>
</dbReference>
<feature type="transmembrane region" description="Helical" evidence="1">
    <location>
        <begin position="268"/>
        <end position="289"/>
    </location>
</feature>
<feature type="transmembrane region" description="Helical" evidence="1">
    <location>
        <begin position="120"/>
        <end position="138"/>
    </location>
</feature>
<keyword evidence="3" id="KW-0012">Acyltransferase</keyword>
<dbReference type="PANTHER" id="PTHR23028">
    <property type="entry name" value="ACETYLTRANSFERASE"/>
    <property type="match status" value="1"/>
</dbReference>
<evidence type="ECO:0000313" key="4">
    <source>
        <dbReference type="Proteomes" id="UP000190016"/>
    </source>
</evidence>
<feature type="domain" description="Acyltransferase 3" evidence="2">
    <location>
        <begin position="20"/>
        <end position="357"/>
    </location>
</feature>
<feature type="transmembrane region" description="Helical" evidence="1">
    <location>
        <begin position="340"/>
        <end position="358"/>
    </location>
</feature>
<dbReference type="RefSeq" id="WP_078778767.1">
    <property type="nucleotide sequence ID" value="NZ_MBDS01000014.1"/>
</dbReference>
<keyword evidence="4" id="KW-1185">Reference proteome</keyword>
<comment type="caution">
    <text evidence="3">The sequence shown here is derived from an EMBL/GenBank/DDBJ whole genome shotgun (WGS) entry which is preliminary data.</text>
</comment>
<keyword evidence="3" id="KW-0808">Transferase</keyword>
<dbReference type="InterPro" id="IPR002656">
    <property type="entry name" value="Acyl_transf_3_dom"/>
</dbReference>
<keyword evidence="1" id="KW-0812">Transmembrane</keyword>
<keyword evidence="1" id="KW-1133">Transmembrane helix</keyword>
<evidence type="ECO:0000259" key="2">
    <source>
        <dbReference type="Pfam" id="PF01757"/>
    </source>
</evidence>